<dbReference type="Pfam" id="PF00361">
    <property type="entry name" value="Proton_antipo_M"/>
    <property type="match status" value="1"/>
</dbReference>
<comment type="caution">
    <text evidence="10">The sequence shown here is derived from an EMBL/GenBank/DDBJ whole genome shotgun (WGS) entry which is preliminary data.</text>
</comment>
<protein>
    <submittedName>
        <fullName evidence="10">NADH dehydrogenase (Quinone)</fullName>
    </submittedName>
</protein>
<feature type="transmembrane region" description="Helical" evidence="8">
    <location>
        <begin position="6"/>
        <end position="26"/>
    </location>
</feature>
<dbReference type="STRING" id="1304275.C41B8_05768"/>
<dbReference type="PATRIC" id="fig|1304275.5.peg.1183"/>
<feature type="transmembrane region" description="Helical" evidence="8">
    <location>
        <begin position="110"/>
        <end position="129"/>
    </location>
</feature>
<evidence type="ECO:0000256" key="3">
    <source>
        <dbReference type="ARBA" id="ARBA00022475"/>
    </source>
</evidence>
<feature type="transmembrane region" description="Helical" evidence="8">
    <location>
        <begin position="336"/>
        <end position="356"/>
    </location>
</feature>
<feature type="transmembrane region" description="Helical" evidence="8">
    <location>
        <begin position="368"/>
        <end position="391"/>
    </location>
</feature>
<comment type="similarity">
    <text evidence="2">Belongs to the CPA3 antiporters (TC 2.A.63) subunit D family.</text>
</comment>
<evidence type="ECO:0000256" key="7">
    <source>
        <dbReference type="RuleBase" id="RU000320"/>
    </source>
</evidence>
<dbReference type="RefSeq" id="WP_037335311.1">
    <property type="nucleotide sequence ID" value="NZ_APNK01000005.1"/>
</dbReference>
<keyword evidence="5 8" id="KW-1133">Transmembrane helix</keyword>
<feature type="transmembrane region" description="Helical" evidence="8">
    <location>
        <begin position="451"/>
        <end position="477"/>
    </location>
</feature>
<keyword evidence="11" id="KW-1185">Reference proteome</keyword>
<evidence type="ECO:0000256" key="1">
    <source>
        <dbReference type="ARBA" id="ARBA00004651"/>
    </source>
</evidence>
<keyword evidence="4 7" id="KW-0812">Transmembrane</keyword>
<dbReference type="InterPro" id="IPR050586">
    <property type="entry name" value="CPA3_Na-H_Antiporter_D"/>
</dbReference>
<dbReference type="PANTHER" id="PTHR42703">
    <property type="entry name" value="NADH DEHYDROGENASE"/>
    <property type="match status" value="1"/>
</dbReference>
<comment type="subcellular location">
    <subcellularLocation>
        <location evidence="1">Cell membrane</location>
        <topology evidence="1">Multi-pass membrane protein</topology>
    </subcellularLocation>
    <subcellularLocation>
        <location evidence="7">Membrane</location>
        <topology evidence="7">Multi-pass membrane protein</topology>
    </subcellularLocation>
</comment>
<dbReference type="eggNOG" id="COG0651">
    <property type="taxonomic scope" value="Bacteria"/>
</dbReference>
<dbReference type="EMBL" id="APNK01000005">
    <property type="protein sequence ID" value="KEZ78385.1"/>
    <property type="molecule type" value="Genomic_DNA"/>
</dbReference>
<sequence>MSGAWLIALVAWPGVMSLAIGAAGRWPNLREAVSVITGLVLLAGAILLIGPIAAGERPSVTLFSILPGLDFTFTLEPLGLVFALVAATLWPLTTFYAAGYMRGNREGHQTRFFICFALAISAAIGIALAGNLLTLFLFYEMMTLVTYPLVTHHGDAESRVSGRIYLGVLLTTSIGLFLPAIVITWMLAGTLTFTHGGILANTGLGPKGAMALYALFVFGIGKAAVMPMHRWLPSAMVAPTPVSALLHAVAVVKAGVFSVLKITVYIFGLDYAFKTGASEPFLWLASITIILASVIAIYCDNLKKRLAYSTIGQLSYIVLGSALATKLGAVSGSLHIVTHAFGKITLFFCAGAIYTATHRKYVSQLNGMGRAMPLTFAAFTIAALSLIGLPPMGGAWSKWYLMSGSAGVEEYALLGVLALSSLLNIVYLLDIPARAFFLRGDNNVPTAIREAPAACVVPLCLTAAGCIALFFAAHPIIDFVSSALGEGA</sequence>
<evidence type="ECO:0000259" key="9">
    <source>
        <dbReference type="Pfam" id="PF00361"/>
    </source>
</evidence>
<dbReference type="PANTHER" id="PTHR42703:SF1">
    <property type="entry name" value="NA(+)_H(+) ANTIPORTER SUBUNIT D1"/>
    <property type="match status" value="1"/>
</dbReference>
<feature type="transmembrane region" description="Helical" evidence="8">
    <location>
        <begin position="280"/>
        <end position="299"/>
    </location>
</feature>
<evidence type="ECO:0000313" key="11">
    <source>
        <dbReference type="Proteomes" id="UP000028302"/>
    </source>
</evidence>
<feature type="transmembrane region" description="Helical" evidence="8">
    <location>
        <begin position="245"/>
        <end position="268"/>
    </location>
</feature>
<dbReference type="AlphaFoldDB" id="A0A084INV1"/>
<feature type="transmembrane region" description="Helical" evidence="8">
    <location>
        <begin position="164"/>
        <end position="188"/>
    </location>
</feature>
<feature type="transmembrane region" description="Helical" evidence="8">
    <location>
        <begin position="208"/>
        <end position="225"/>
    </location>
</feature>
<evidence type="ECO:0000313" key="10">
    <source>
        <dbReference type="EMBL" id="KEZ78385.1"/>
    </source>
</evidence>
<evidence type="ECO:0000256" key="6">
    <source>
        <dbReference type="ARBA" id="ARBA00023136"/>
    </source>
</evidence>
<name>A0A084INV1_SALHC</name>
<evidence type="ECO:0000256" key="8">
    <source>
        <dbReference type="SAM" id="Phobius"/>
    </source>
</evidence>
<evidence type="ECO:0000256" key="5">
    <source>
        <dbReference type="ARBA" id="ARBA00022989"/>
    </source>
</evidence>
<feature type="transmembrane region" description="Helical" evidence="8">
    <location>
        <begin position="411"/>
        <end position="430"/>
    </location>
</feature>
<dbReference type="GO" id="GO:0005886">
    <property type="term" value="C:plasma membrane"/>
    <property type="evidence" value="ECO:0007669"/>
    <property type="project" value="UniProtKB-SubCell"/>
</dbReference>
<feature type="domain" description="NADH:quinone oxidoreductase/Mrp antiporter transmembrane" evidence="9">
    <location>
        <begin position="129"/>
        <end position="421"/>
    </location>
</feature>
<gene>
    <name evidence="10" type="ORF">C41B8_05768</name>
</gene>
<accession>A0A084INV1</accession>
<dbReference type="OrthoDB" id="9768329at2"/>
<keyword evidence="6 8" id="KW-0472">Membrane</keyword>
<keyword evidence="3" id="KW-1003">Cell membrane</keyword>
<proteinExistence type="inferred from homology"/>
<feature type="transmembrane region" description="Helical" evidence="8">
    <location>
        <begin position="306"/>
        <end position="324"/>
    </location>
</feature>
<dbReference type="Proteomes" id="UP000028302">
    <property type="component" value="Unassembled WGS sequence"/>
</dbReference>
<feature type="transmembrane region" description="Helical" evidence="8">
    <location>
        <begin position="135"/>
        <end position="152"/>
    </location>
</feature>
<organism evidence="10 11">
    <name type="scientific">Salinisphaera hydrothermalis (strain C41B8)</name>
    <dbReference type="NCBI Taxonomy" id="1304275"/>
    <lineage>
        <taxon>Bacteria</taxon>
        <taxon>Pseudomonadati</taxon>
        <taxon>Pseudomonadota</taxon>
        <taxon>Gammaproteobacteria</taxon>
        <taxon>Salinisphaerales</taxon>
        <taxon>Salinisphaeraceae</taxon>
        <taxon>Salinisphaera</taxon>
    </lineage>
</organism>
<dbReference type="PRINTS" id="PR01434">
    <property type="entry name" value="NADHDHGNASE5"/>
</dbReference>
<evidence type="ECO:0000256" key="4">
    <source>
        <dbReference type="ARBA" id="ARBA00022692"/>
    </source>
</evidence>
<evidence type="ECO:0000256" key="2">
    <source>
        <dbReference type="ARBA" id="ARBA00005346"/>
    </source>
</evidence>
<feature type="transmembrane region" description="Helical" evidence="8">
    <location>
        <begin position="78"/>
        <end position="98"/>
    </location>
</feature>
<reference evidence="10 11" key="1">
    <citation type="submission" date="2013-03" db="EMBL/GenBank/DDBJ databases">
        <title>Salinisphaera hydrothermalis C41B8 Genome Sequencing.</title>
        <authorList>
            <person name="Li C."/>
            <person name="Lai Q."/>
            <person name="Shao Z."/>
        </authorList>
    </citation>
    <scope>NUCLEOTIDE SEQUENCE [LARGE SCALE GENOMIC DNA]</scope>
    <source>
        <strain evidence="10 11">C41B8</strain>
    </source>
</reference>
<dbReference type="InterPro" id="IPR001750">
    <property type="entry name" value="ND/Mrp_TM"/>
</dbReference>
<feature type="transmembrane region" description="Helical" evidence="8">
    <location>
        <begin position="33"/>
        <end position="54"/>
    </location>
</feature>